<evidence type="ECO:0000259" key="13">
    <source>
        <dbReference type="PROSITE" id="PS50109"/>
    </source>
</evidence>
<dbReference type="InterPro" id="IPR028082">
    <property type="entry name" value="Peripla_BP_I"/>
</dbReference>
<dbReference type="Pfam" id="PF02518">
    <property type="entry name" value="HATPase_c"/>
    <property type="match status" value="1"/>
</dbReference>
<keyword evidence="8" id="KW-0804">Transcription</keyword>
<feature type="coiled-coil region" evidence="10">
    <location>
        <begin position="304"/>
        <end position="334"/>
    </location>
</feature>
<keyword evidence="3 9" id="KW-0597">Phosphoprotein</keyword>
<dbReference type="Gene3D" id="1.10.10.60">
    <property type="entry name" value="Homeodomain-like"/>
    <property type="match status" value="2"/>
</dbReference>
<dbReference type="InterPro" id="IPR025997">
    <property type="entry name" value="SBP_2_dom"/>
</dbReference>
<dbReference type="InterPro" id="IPR003594">
    <property type="entry name" value="HATPase_dom"/>
</dbReference>
<dbReference type="SMART" id="SM00448">
    <property type="entry name" value="REC"/>
    <property type="match status" value="1"/>
</dbReference>
<evidence type="ECO:0000256" key="8">
    <source>
        <dbReference type="ARBA" id="ARBA00023163"/>
    </source>
</evidence>
<dbReference type="InterPro" id="IPR003661">
    <property type="entry name" value="HisK_dim/P_dom"/>
</dbReference>
<evidence type="ECO:0000313" key="15">
    <source>
        <dbReference type="EMBL" id="MCG9970949.1"/>
    </source>
</evidence>
<evidence type="ECO:0000256" key="6">
    <source>
        <dbReference type="ARBA" id="ARBA00023015"/>
    </source>
</evidence>
<dbReference type="EC" id="2.7.13.3" evidence="2"/>
<evidence type="ECO:0000256" key="1">
    <source>
        <dbReference type="ARBA" id="ARBA00000085"/>
    </source>
</evidence>
<dbReference type="Pfam" id="PF00072">
    <property type="entry name" value="Response_reg"/>
    <property type="match status" value="1"/>
</dbReference>
<dbReference type="InterPro" id="IPR011006">
    <property type="entry name" value="CheY-like_superfamily"/>
</dbReference>
<evidence type="ECO:0000256" key="4">
    <source>
        <dbReference type="ARBA" id="ARBA00022679"/>
    </source>
</evidence>
<dbReference type="SMART" id="SM00388">
    <property type="entry name" value="HisKA"/>
    <property type="match status" value="1"/>
</dbReference>
<dbReference type="AlphaFoldDB" id="A0A9X2A4X0"/>
<name>A0A9X2A4X0_9FLAO</name>
<comment type="catalytic activity">
    <reaction evidence="1">
        <text>ATP + protein L-histidine = ADP + protein N-phospho-L-histidine.</text>
        <dbReference type="EC" id="2.7.13.3"/>
    </reaction>
</comment>
<dbReference type="Pfam" id="PF00512">
    <property type="entry name" value="HisKA"/>
    <property type="match status" value="1"/>
</dbReference>
<reference evidence="15" key="1">
    <citation type="submission" date="2021-12" db="EMBL/GenBank/DDBJ databases">
        <title>Description of Gramella crocea sp. nov., a new bacterium isolated from activated sludge.</title>
        <authorList>
            <person name="Zhang X."/>
        </authorList>
    </citation>
    <scope>NUCLEOTIDE SEQUENCE</scope>
    <source>
        <strain evidence="15">YB25</strain>
    </source>
</reference>
<feature type="modified residue" description="4-aspartylphosphate" evidence="9">
    <location>
        <position position="710"/>
    </location>
</feature>
<dbReference type="SUPFAM" id="SSF47384">
    <property type="entry name" value="Homodimeric domain of signal transducing histidine kinase"/>
    <property type="match status" value="1"/>
</dbReference>
<evidence type="ECO:0000259" key="14">
    <source>
        <dbReference type="PROSITE" id="PS50110"/>
    </source>
</evidence>
<dbReference type="EMBL" id="JAJSON010000013">
    <property type="protein sequence ID" value="MCG9970949.1"/>
    <property type="molecule type" value="Genomic_DNA"/>
</dbReference>
<dbReference type="SMART" id="SM00342">
    <property type="entry name" value="HTH_ARAC"/>
    <property type="match status" value="1"/>
</dbReference>
<dbReference type="InterPro" id="IPR018062">
    <property type="entry name" value="HTH_AraC-typ_CS"/>
</dbReference>
<evidence type="ECO:0000256" key="7">
    <source>
        <dbReference type="ARBA" id="ARBA00023125"/>
    </source>
</evidence>
<dbReference type="PROSITE" id="PS50110">
    <property type="entry name" value="RESPONSE_REGULATORY"/>
    <property type="match status" value="1"/>
</dbReference>
<evidence type="ECO:0000256" key="10">
    <source>
        <dbReference type="SAM" id="Coils"/>
    </source>
</evidence>
<keyword evidence="7" id="KW-0238">DNA-binding</keyword>
<dbReference type="PROSITE" id="PS50109">
    <property type="entry name" value="HIS_KIN"/>
    <property type="match status" value="1"/>
</dbReference>
<evidence type="ECO:0000259" key="12">
    <source>
        <dbReference type="PROSITE" id="PS01124"/>
    </source>
</evidence>
<dbReference type="Gene3D" id="1.10.287.130">
    <property type="match status" value="1"/>
</dbReference>
<dbReference type="GO" id="GO:0000155">
    <property type="term" value="F:phosphorelay sensor kinase activity"/>
    <property type="evidence" value="ECO:0007669"/>
    <property type="project" value="InterPro"/>
</dbReference>
<dbReference type="PROSITE" id="PS01124">
    <property type="entry name" value="HTH_ARAC_FAMILY_2"/>
    <property type="match status" value="1"/>
</dbReference>
<evidence type="ECO:0000256" key="3">
    <source>
        <dbReference type="ARBA" id="ARBA00022553"/>
    </source>
</evidence>
<dbReference type="Pfam" id="PF13407">
    <property type="entry name" value="Peripla_BP_4"/>
    <property type="match status" value="1"/>
</dbReference>
<dbReference type="SMART" id="SM00387">
    <property type="entry name" value="HATPase_c"/>
    <property type="match status" value="1"/>
</dbReference>
<gene>
    <name evidence="15" type="ORF">LU635_04800</name>
</gene>
<dbReference type="Proteomes" id="UP001139344">
    <property type="component" value="Unassembled WGS sequence"/>
</dbReference>
<dbReference type="PRINTS" id="PR00344">
    <property type="entry name" value="BCTRLSENSOR"/>
</dbReference>
<dbReference type="CDD" id="cd00082">
    <property type="entry name" value="HisKA"/>
    <property type="match status" value="1"/>
</dbReference>
<feature type="transmembrane region" description="Helical" evidence="11">
    <location>
        <begin position="340"/>
        <end position="364"/>
    </location>
</feature>
<keyword evidence="11" id="KW-0472">Membrane</keyword>
<evidence type="ECO:0000256" key="9">
    <source>
        <dbReference type="PROSITE-ProRule" id="PRU00169"/>
    </source>
</evidence>
<dbReference type="GO" id="GO:0043565">
    <property type="term" value="F:sequence-specific DNA binding"/>
    <property type="evidence" value="ECO:0007669"/>
    <property type="project" value="InterPro"/>
</dbReference>
<evidence type="ECO:0000313" key="16">
    <source>
        <dbReference type="Proteomes" id="UP001139344"/>
    </source>
</evidence>
<dbReference type="SUPFAM" id="SSF53822">
    <property type="entry name" value="Periplasmic binding protein-like I"/>
    <property type="match status" value="1"/>
</dbReference>
<dbReference type="GO" id="GO:0003700">
    <property type="term" value="F:DNA-binding transcription factor activity"/>
    <property type="evidence" value="ECO:0007669"/>
    <property type="project" value="InterPro"/>
</dbReference>
<dbReference type="InterPro" id="IPR009057">
    <property type="entry name" value="Homeodomain-like_sf"/>
</dbReference>
<evidence type="ECO:0000256" key="11">
    <source>
        <dbReference type="SAM" id="Phobius"/>
    </source>
</evidence>
<feature type="domain" description="Response regulatory" evidence="14">
    <location>
        <begin position="663"/>
        <end position="777"/>
    </location>
</feature>
<protein>
    <recommendedName>
        <fullName evidence="2">histidine kinase</fullName>
        <ecNumber evidence="2">2.7.13.3</ecNumber>
    </recommendedName>
</protein>
<keyword evidence="4" id="KW-0808">Transferase</keyword>
<sequence length="906" mass="102482">MRSLIKLSLRIFICLIIVSCSGEKEADKYKIGFSQAMTTDNWRKEMNKSMRVEASMHPDLELEIKDAGNHIAKQITQIDDFIQEKVDVLIVSPIQSIPITPVIEKAMNAGIPVIVIDRKIEGRNFTAYVGANNIEIGRNAAKYIISHSENEATIIEITGQEGSSPAHERSIGFKNTLDSVPELQITYSIKGDWEKASIKDRLSSLLDTVKTPDYIFCHNDRMAMGAWEVARSKSLEDDIKIIGVDGLFGPNGGIQMVKDGLLDATLLYPTGGAEAIKMASDLIQGENINKYNILRTVVIDSVNVDIMQNQFDKMNQQQNDIEQQQAVIDEQIETYNSQSALIRIMIVLLLLLLFLTGWSIYLVVRIKKSKRELEINNKKIIVQRNQIENFAEKLKVSNESKINFFTALSHEFKTPLTLITSSIESIADRPNKELKGISHETNLIINNSRRLLRLINELLDFRKLENGTYNIKPVKTRIVPFLKNIVDDFRSEAVKRSVKLNFCPGNEDMEVYIDRDMMDKVFFNILSNAFKFTPKNGNILVAVNESENEVSIIFKDSGIGIPKEEFKRIFDPYMQGSNNLKPSSGLGLFISKQFVELHEGSISVSSHQGAEFKISIPKGKAHFKDVDVSEIETDFQSSTSYKLPETIPAEEPGNVALDKNAETVLIIEDNTDLSYVLKKKLSTDYHVYLSDGTDGIEKALEIIPDVIICDLNLPTKNGFEICGELKSDLRTSHIPTIILTALDDKESRLKALKAGADTYITKPFNYEILRESLKSALYNREKLRYYYTNRIDEVKDEHFENAEQNFLKDLNAFIDENLRDPDFSVEELAGKLNISRVQLYRKVKALLGISISEYISAQRLNKARNLLQQSDMNISEIAYEVGYSSPGYFSTSFKNKYGISPKQLKS</sequence>
<organism evidence="15 16">
    <name type="scientific">Christiangramia crocea</name>
    <dbReference type="NCBI Taxonomy" id="2904124"/>
    <lineage>
        <taxon>Bacteria</taxon>
        <taxon>Pseudomonadati</taxon>
        <taxon>Bacteroidota</taxon>
        <taxon>Flavobacteriia</taxon>
        <taxon>Flavobacteriales</taxon>
        <taxon>Flavobacteriaceae</taxon>
        <taxon>Christiangramia</taxon>
    </lineage>
</organism>
<dbReference type="Gene3D" id="3.30.565.10">
    <property type="entry name" value="Histidine kinase-like ATPase, C-terminal domain"/>
    <property type="match status" value="1"/>
</dbReference>
<keyword evidence="10" id="KW-0175">Coiled coil</keyword>
<evidence type="ECO:0000256" key="2">
    <source>
        <dbReference type="ARBA" id="ARBA00012438"/>
    </source>
</evidence>
<accession>A0A9X2A4X0</accession>
<dbReference type="Pfam" id="PF12833">
    <property type="entry name" value="HTH_18"/>
    <property type="match status" value="1"/>
</dbReference>
<dbReference type="InterPro" id="IPR001789">
    <property type="entry name" value="Sig_transdc_resp-reg_receiver"/>
</dbReference>
<dbReference type="PROSITE" id="PS00041">
    <property type="entry name" value="HTH_ARAC_FAMILY_1"/>
    <property type="match status" value="1"/>
</dbReference>
<keyword evidence="11" id="KW-1133">Transmembrane helix</keyword>
<dbReference type="PANTHER" id="PTHR43547">
    <property type="entry name" value="TWO-COMPONENT HISTIDINE KINASE"/>
    <property type="match status" value="1"/>
</dbReference>
<dbReference type="CDD" id="cd06308">
    <property type="entry name" value="PBP1_sensor_kinase-like"/>
    <property type="match status" value="1"/>
</dbReference>
<dbReference type="InterPro" id="IPR005467">
    <property type="entry name" value="His_kinase_dom"/>
</dbReference>
<comment type="caution">
    <text evidence="15">The sequence shown here is derived from an EMBL/GenBank/DDBJ whole genome shotgun (WGS) entry which is preliminary data.</text>
</comment>
<dbReference type="SUPFAM" id="SSF46689">
    <property type="entry name" value="Homeodomain-like"/>
    <property type="match status" value="1"/>
</dbReference>
<keyword evidence="11" id="KW-0812">Transmembrane</keyword>
<dbReference type="InterPro" id="IPR036097">
    <property type="entry name" value="HisK_dim/P_sf"/>
</dbReference>
<keyword evidence="16" id="KW-1185">Reference proteome</keyword>
<proteinExistence type="predicted"/>
<evidence type="ECO:0000256" key="5">
    <source>
        <dbReference type="ARBA" id="ARBA00022777"/>
    </source>
</evidence>
<dbReference type="PANTHER" id="PTHR43547:SF2">
    <property type="entry name" value="HYBRID SIGNAL TRANSDUCTION HISTIDINE KINASE C"/>
    <property type="match status" value="1"/>
</dbReference>
<keyword evidence="6" id="KW-0805">Transcription regulation</keyword>
<dbReference type="InterPro" id="IPR018060">
    <property type="entry name" value="HTH_AraC"/>
</dbReference>
<feature type="domain" description="HTH araC/xylS-type" evidence="12">
    <location>
        <begin position="808"/>
        <end position="906"/>
    </location>
</feature>
<dbReference type="Gene3D" id="3.40.50.2300">
    <property type="match status" value="3"/>
</dbReference>
<feature type="domain" description="Histidine kinase" evidence="13">
    <location>
        <begin position="407"/>
        <end position="620"/>
    </location>
</feature>
<dbReference type="SUPFAM" id="SSF52172">
    <property type="entry name" value="CheY-like"/>
    <property type="match status" value="1"/>
</dbReference>
<keyword evidence="5" id="KW-0418">Kinase</keyword>
<dbReference type="InterPro" id="IPR004358">
    <property type="entry name" value="Sig_transdc_His_kin-like_C"/>
</dbReference>
<dbReference type="InterPro" id="IPR036890">
    <property type="entry name" value="HATPase_C_sf"/>
</dbReference>
<dbReference type="FunFam" id="3.30.565.10:FF:000006">
    <property type="entry name" value="Sensor histidine kinase WalK"/>
    <property type="match status" value="1"/>
</dbReference>
<dbReference type="SUPFAM" id="SSF55874">
    <property type="entry name" value="ATPase domain of HSP90 chaperone/DNA topoisomerase II/histidine kinase"/>
    <property type="match status" value="1"/>
</dbReference>